<dbReference type="PROSITE" id="PS00330">
    <property type="entry name" value="HEMOLYSIN_CALCIUM"/>
    <property type="match status" value="10"/>
</dbReference>
<keyword evidence="10" id="KW-1185">Reference proteome</keyword>
<comment type="subcellular location">
    <subcellularLocation>
        <location evidence="1">Membrane</location>
    </subcellularLocation>
    <subcellularLocation>
        <location evidence="2">Secreted</location>
    </subcellularLocation>
</comment>
<evidence type="ECO:0000256" key="3">
    <source>
        <dbReference type="ARBA" id="ARBA00022525"/>
    </source>
</evidence>
<feature type="compositionally biased region" description="Gly residues" evidence="8">
    <location>
        <begin position="1056"/>
        <end position="1067"/>
    </location>
</feature>
<feature type="region of interest" description="Disordered" evidence="8">
    <location>
        <begin position="1056"/>
        <end position="1097"/>
    </location>
</feature>
<dbReference type="PRINTS" id="PR01488">
    <property type="entry name" value="RTXTOXINA"/>
</dbReference>
<evidence type="ECO:0000256" key="7">
    <source>
        <dbReference type="ARBA" id="ARBA00023136"/>
    </source>
</evidence>
<evidence type="ECO:0000256" key="8">
    <source>
        <dbReference type="SAM" id="MobiDB-lite"/>
    </source>
</evidence>
<feature type="compositionally biased region" description="Gly residues" evidence="8">
    <location>
        <begin position="1074"/>
        <end position="1097"/>
    </location>
</feature>
<dbReference type="Gene3D" id="2.150.10.10">
    <property type="entry name" value="Serralysin-like metalloprotease, C-terminal"/>
    <property type="match status" value="7"/>
</dbReference>
<dbReference type="AlphaFoldDB" id="A0A2R8ARK6"/>
<dbReference type="OrthoDB" id="9342475at2"/>
<dbReference type="PRINTS" id="PR00313">
    <property type="entry name" value="CABNDNGRPT"/>
</dbReference>
<dbReference type="InterPro" id="IPR018511">
    <property type="entry name" value="Hemolysin-typ_Ca-bd_CS"/>
</dbReference>
<dbReference type="InterPro" id="IPR003995">
    <property type="entry name" value="RTX_toxin_determinant-A"/>
</dbReference>
<feature type="compositionally biased region" description="Acidic residues" evidence="8">
    <location>
        <begin position="698"/>
        <end position="726"/>
    </location>
</feature>
<dbReference type="PANTHER" id="PTHR38340">
    <property type="entry name" value="S-LAYER PROTEIN"/>
    <property type="match status" value="1"/>
</dbReference>
<dbReference type="InterPro" id="IPR011049">
    <property type="entry name" value="Serralysin-like_metalloprot_C"/>
</dbReference>
<name>A0A2R8ARK6_9RHOB</name>
<keyword evidence="7" id="KW-0472">Membrane</keyword>
<evidence type="ECO:0000256" key="5">
    <source>
        <dbReference type="ARBA" id="ARBA00022737"/>
    </source>
</evidence>
<sequence>MTMLSFAGTSSGAGQQYSFGITDLRIVWQGGQACLVSISASANGSMIYAVDSGGVLTLSDQVWTGGGAVSSSTPVLESVAYNGATVLMAFGQSDWAIAGLTLEPGAELSAPVSYQWGPNGVGMLSALHATTINGSTHVYAASMTGTGFCHYTINGNNEFILQGNYSQSGFLNEPDLVDFETVDFGTHKVLISASSSGDGIASYLLDTAGIPTLVSEHSADTVLPVGTPTKLATGMVGSQNFVIMASAGSSSLTVFEVTQTGTLIPVDHIIDNKFTRFSDVTELTTVEHEGRLYVIAGGSDDGLSLFTLLPDGVLVHLDTVWDTNSTALQNVSALDAAVVAGQIVVFATSETEVGISRFTIDPDPAGVTLTGGISGDILSGGGDSDIILGGYGDDTLTGAGGRDILSDGTGADILTGGAGADLFILCSDGNLDTITDFDPGQDKLDLSGYHMLYDASQLQVTSTNWGAILSYQGEVLHVYRAGGGALDASHFQTGDILTLDRPPNGFNYFPETVNGTAADDTIEGNAGFDTLHGMAGNDVLLWSGGGDLFYGGAGIDTVSYAAANTGVLVNLHTGETDLAAWGEQFDSIENLMGSEFDDVLVGDAGNNHLIGGAGDDILCGGDGQDRLEGGAGLDSVSFVLSPQGITISLLTGTGGDGDMLISIEGVIGSNHADDITGNNEENRLAGGDGADTLRGLDGNDELLGNEDDDTLYGNDGDDTLEGGDGDDTLIGGYGDDILDGGNGNDTLIGGEGADQFIGGDGFDTVDYTSLGSALVLDLLTGLRAGWAIGDQFTSIESILATDFNDNLGGSDDAETLFGYGGDDTIRANGGNDTVVGGNGDDRIWGGTGNDIIQGDAGDDLLYGQSGDDRLIGGDGADTLYGGGGIDIADYSNVTEGFVFNFATGERTGAAALDTFDSIEGIAGGFGNDTLTGAATDDVLEGGGGRDLIDGGAGNDRLIGGGGDDRFIAGDGADLFDGSSGVDVVDMRANTAAATVDLTAGTGDGSMAGDQFANVENLLGTGYDDRLIGNAANNRFEGNNGADTLAGAGGNDILLGGGGSDQLTGGSGNDQLSGNSGGDTLGGSAGRDTLRGGGGNDVLDGGAGRDVMYGGTGRDTFLFNDGVDRIRDFNHKKDTLLFDSELWGGGRKSVKKILKYADIKGNKAVFDFGDGDKLIVKGVSSLSQLEDNIDFY</sequence>
<dbReference type="GO" id="GO:0005576">
    <property type="term" value="C:extracellular region"/>
    <property type="evidence" value="ECO:0007669"/>
    <property type="project" value="UniProtKB-SubCell"/>
</dbReference>
<dbReference type="InterPro" id="IPR001343">
    <property type="entry name" value="Hemolysn_Ca-bd"/>
</dbReference>
<dbReference type="GO" id="GO:0005509">
    <property type="term" value="F:calcium ion binding"/>
    <property type="evidence" value="ECO:0007669"/>
    <property type="project" value="InterPro"/>
</dbReference>
<organism evidence="9 10">
    <name type="scientific">Aliiroseovarius pelagivivens</name>
    <dbReference type="NCBI Taxonomy" id="1639690"/>
    <lineage>
        <taxon>Bacteria</taxon>
        <taxon>Pseudomonadati</taxon>
        <taxon>Pseudomonadota</taxon>
        <taxon>Alphaproteobacteria</taxon>
        <taxon>Rhodobacterales</taxon>
        <taxon>Paracoccaceae</taxon>
        <taxon>Aliiroseovarius</taxon>
    </lineage>
</organism>
<evidence type="ECO:0000256" key="6">
    <source>
        <dbReference type="ARBA" id="ARBA00023026"/>
    </source>
</evidence>
<dbReference type="PANTHER" id="PTHR38340:SF1">
    <property type="entry name" value="S-LAYER PROTEIN"/>
    <property type="match status" value="1"/>
</dbReference>
<proteinExistence type="predicted"/>
<dbReference type="GO" id="GO:0016020">
    <property type="term" value="C:membrane"/>
    <property type="evidence" value="ECO:0007669"/>
    <property type="project" value="UniProtKB-SubCell"/>
</dbReference>
<keyword evidence="6" id="KW-0843">Virulence</keyword>
<accession>A0A2R8ARK6</accession>
<dbReference type="SUPFAM" id="SSF51120">
    <property type="entry name" value="beta-Roll"/>
    <property type="match status" value="6"/>
</dbReference>
<reference evidence="9 10" key="1">
    <citation type="submission" date="2018-03" db="EMBL/GenBank/DDBJ databases">
        <authorList>
            <person name="Keele B.F."/>
        </authorList>
    </citation>
    <scope>NUCLEOTIDE SEQUENCE [LARGE SCALE GENOMIC DNA]</scope>
    <source>
        <strain evidence="9 10">CECT 8811</strain>
    </source>
</reference>
<dbReference type="GO" id="GO:0090729">
    <property type="term" value="F:toxin activity"/>
    <property type="evidence" value="ECO:0007669"/>
    <property type="project" value="UniProtKB-KW"/>
</dbReference>
<gene>
    <name evidence="9" type="primary">cya_2</name>
    <name evidence="9" type="ORF">ALP8811_02638</name>
</gene>
<evidence type="ECO:0000256" key="4">
    <source>
        <dbReference type="ARBA" id="ARBA00022656"/>
    </source>
</evidence>
<dbReference type="EMBL" id="OMOI01000002">
    <property type="protein sequence ID" value="SPF78708.1"/>
    <property type="molecule type" value="Genomic_DNA"/>
</dbReference>
<dbReference type="Proteomes" id="UP000244911">
    <property type="component" value="Unassembled WGS sequence"/>
</dbReference>
<evidence type="ECO:0000313" key="9">
    <source>
        <dbReference type="EMBL" id="SPF78708.1"/>
    </source>
</evidence>
<keyword evidence="4" id="KW-0800">Toxin</keyword>
<dbReference type="InterPro" id="IPR050557">
    <property type="entry name" value="RTX_toxin/Mannuronan_C5-epim"/>
</dbReference>
<keyword evidence="3" id="KW-0964">Secreted</keyword>
<keyword evidence="5" id="KW-0677">Repeat</keyword>
<protein>
    <submittedName>
        <fullName evidence="9">Bifunctional hemolysin/adenylate cyclase</fullName>
    </submittedName>
</protein>
<dbReference type="Pfam" id="PF00353">
    <property type="entry name" value="HemolysinCabind"/>
    <property type="match status" value="9"/>
</dbReference>
<evidence type="ECO:0000256" key="2">
    <source>
        <dbReference type="ARBA" id="ARBA00004613"/>
    </source>
</evidence>
<evidence type="ECO:0000256" key="1">
    <source>
        <dbReference type="ARBA" id="ARBA00004370"/>
    </source>
</evidence>
<feature type="region of interest" description="Disordered" evidence="8">
    <location>
        <begin position="671"/>
        <end position="726"/>
    </location>
</feature>
<evidence type="ECO:0000313" key="10">
    <source>
        <dbReference type="Proteomes" id="UP000244911"/>
    </source>
</evidence>